<dbReference type="EMBL" id="BTSY01000004">
    <property type="protein sequence ID" value="GMT23600.1"/>
    <property type="molecule type" value="Genomic_DNA"/>
</dbReference>
<feature type="compositionally biased region" description="Basic and acidic residues" evidence="1">
    <location>
        <begin position="1"/>
        <end position="13"/>
    </location>
</feature>
<keyword evidence="2" id="KW-1133">Transmembrane helix</keyword>
<keyword evidence="2" id="KW-0812">Transmembrane</keyword>
<feature type="transmembrane region" description="Helical" evidence="2">
    <location>
        <begin position="233"/>
        <end position="256"/>
    </location>
</feature>
<feature type="transmembrane region" description="Helical" evidence="2">
    <location>
        <begin position="186"/>
        <end position="207"/>
    </location>
</feature>
<evidence type="ECO:0000313" key="3">
    <source>
        <dbReference type="EMBL" id="GMT23600.1"/>
    </source>
</evidence>
<name>A0AAV5VVR4_9BILA</name>
<accession>A0AAV5VVR4</accession>
<feature type="transmembrane region" description="Helical" evidence="2">
    <location>
        <begin position="152"/>
        <end position="174"/>
    </location>
</feature>
<feature type="region of interest" description="Disordered" evidence="1">
    <location>
        <begin position="1"/>
        <end position="27"/>
    </location>
</feature>
<dbReference type="AlphaFoldDB" id="A0AAV5VVR4"/>
<evidence type="ECO:0000313" key="4">
    <source>
        <dbReference type="Proteomes" id="UP001432322"/>
    </source>
</evidence>
<feature type="compositionally biased region" description="Polar residues" evidence="1">
    <location>
        <begin position="17"/>
        <end position="27"/>
    </location>
</feature>
<comment type="caution">
    <text evidence="3">The sequence shown here is derived from an EMBL/GenBank/DDBJ whole genome shotgun (WGS) entry which is preliminary data.</text>
</comment>
<gene>
    <name evidence="3" type="ORF">PFISCL1PPCAC_14897</name>
</gene>
<keyword evidence="4" id="KW-1185">Reference proteome</keyword>
<feature type="non-terminal residue" evidence="3">
    <location>
        <position position="315"/>
    </location>
</feature>
<keyword evidence="2" id="KW-0472">Membrane</keyword>
<feature type="non-terminal residue" evidence="3">
    <location>
        <position position="1"/>
    </location>
</feature>
<evidence type="ECO:0000256" key="2">
    <source>
        <dbReference type="SAM" id="Phobius"/>
    </source>
</evidence>
<reference evidence="3" key="1">
    <citation type="submission" date="2023-10" db="EMBL/GenBank/DDBJ databases">
        <title>Genome assembly of Pristionchus species.</title>
        <authorList>
            <person name="Yoshida K."/>
            <person name="Sommer R.J."/>
        </authorList>
    </citation>
    <scope>NUCLEOTIDE SEQUENCE</scope>
    <source>
        <strain evidence="3">RS5133</strain>
    </source>
</reference>
<proteinExistence type="predicted"/>
<dbReference type="Proteomes" id="UP001432322">
    <property type="component" value="Unassembled WGS sequence"/>
</dbReference>
<organism evidence="3 4">
    <name type="scientific">Pristionchus fissidentatus</name>
    <dbReference type="NCBI Taxonomy" id="1538716"/>
    <lineage>
        <taxon>Eukaryota</taxon>
        <taxon>Metazoa</taxon>
        <taxon>Ecdysozoa</taxon>
        <taxon>Nematoda</taxon>
        <taxon>Chromadorea</taxon>
        <taxon>Rhabditida</taxon>
        <taxon>Rhabditina</taxon>
        <taxon>Diplogasteromorpha</taxon>
        <taxon>Diplogasteroidea</taxon>
        <taxon>Neodiplogasteridae</taxon>
        <taxon>Pristionchus</taxon>
    </lineage>
</organism>
<sequence length="315" mass="34368">RRGRQEGRGETAIDHTLPSSQTSNGMNYPYISPQSTYGYARHLGSVDRSSYVLPRTDGTVVRQNDDITLSPISFHIPRINSGENYSPQYAPRVLVNLPPVPPSVVDVDEYYGKQDFLPQGAILADSHLVPAAVGNLQEKALNENTALSFQTILFALLRYPALICVFFAASSLWGRGKDVKKVNEEWSMSLASFSSGSAILLLSLLLLSDHRNCYLRAKILVSNGWLQAWSRHALCMAGVGGAVVTIVFAALSISPLQNVKTDTCTVSDCLSASERMIGLAVMIGASSLILMLALFALVMGCVGVYQMKWLLEHEK</sequence>
<evidence type="ECO:0000256" key="1">
    <source>
        <dbReference type="SAM" id="MobiDB-lite"/>
    </source>
</evidence>
<protein>
    <submittedName>
        <fullName evidence="3">Uncharacterized protein</fullName>
    </submittedName>
</protein>
<feature type="transmembrane region" description="Helical" evidence="2">
    <location>
        <begin position="276"/>
        <end position="305"/>
    </location>
</feature>